<name>A0A6A6PK17_9PEZI</name>
<dbReference type="GeneID" id="54477205"/>
<sequence length="430" mass="45685">MAEAAAGVVAYEAVETVAQIGVGAYFLAKPTMPVKARLIQIAASKDDDTKLSLARSGHSLTVVGSKAYIFGGETTSNKLAGNEVHAVSLEPTEKLEPEYSVFPAGTKDDEGAKVPSARTRHSACAFDERVAVYGGVDQSGQLIGDAPTIWLFNPAYHSWEALDSLNPETQPQPRSSAGLFAHQNNLILYGGVDTQGTLLKDTWHFDVTNRQWTPLPDAPVSSQHAALSDGVLYLISGSDMVGGDLHFLQLNAKSDEGQGWHTVPFPTTPLTPGPLPRAGAGLLPVSTGYGRQYLLYLFGAHTAGESAQASETAGEAGSAQPAYWSDIWTYQLPSSDPELKATTQIYEAMKPARIKDAIRGALGVGSGKHSWGEVEVLPPGELVPAAGKVHPGPRSSFACDVMKDKRSVAVWGGINPKGEREGDGWVIRLE</sequence>
<dbReference type="Pfam" id="PF24681">
    <property type="entry name" value="Kelch_KLHDC2_KLHL20_DRC7"/>
    <property type="match status" value="1"/>
</dbReference>
<evidence type="ECO:0000313" key="4">
    <source>
        <dbReference type="Proteomes" id="UP000799767"/>
    </source>
</evidence>
<dbReference type="GO" id="GO:0019760">
    <property type="term" value="P:glucosinolate metabolic process"/>
    <property type="evidence" value="ECO:0007669"/>
    <property type="project" value="UniProtKB-ARBA"/>
</dbReference>
<dbReference type="Gene3D" id="2.120.10.80">
    <property type="entry name" value="Kelch-type beta propeller"/>
    <property type="match status" value="1"/>
</dbReference>
<dbReference type="Proteomes" id="UP000799767">
    <property type="component" value="Unassembled WGS sequence"/>
</dbReference>
<evidence type="ECO:0000256" key="1">
    <source>
        <dbReference type="ARBA" id="ARBA00022737"/>
    </source>
</evidence>
<dbReference type="EMBL" id="MU001640">
    <property type="protein sequence ID" value="KAF2480041.1"/>
    <property type="molecule type" value="Genomic_DNA"/>
</dbReference>
<keyword evidence="4" id="KW-1185">Reference proteome</keyword>
<evidence type="ECO:0000256" key="2">
    <source>
        <dbReference type="ARBA" id="ARBA00023004"/>
    </source>
</evidence>
<dbReference type="SUPFAM" id="SSF117281">
    <property type="entry name" value="Kelch motif"/>
    <property type="match status" value="1"/>
</dbReference>
<dbReference type="OrthoDB" id="10250130at2759"/>
<dbReference type="PANTHER" id="PTHR47435">
    <property type="entry name" value="KELCH REPEAT PROTEIN (AFU_ORTHOLOGUE AFUA_5G12780)"/>
    <property type="match status" value="1"/>
</dbReference>
<keyword evidence="1" id="KW-0677">Repeat</keyword>
<gene>
    <name evidence="3" type="ORF">BDY17DRAFT_318604</name>
</gene>
<dbReference type="PANTHER" id="PTHR47435:SF10">
    <property type="entry name" value="TIP ELONGATION ABERRANT PROTEIN 3"/>
    <property type="match status" value="1"/>
</dbReference>
<dbReference type="AlphaFoldDB" id="A0A6A6PK17"/>
<evidence type="ECO:0000313" key="3">
    <source>
        <dbReference type="EMBL" id="KAF2480041.1"/>
    </source>
</evidence>
<dbReference type="RefSeq" id="XP_033586611.1">
    <property type="nucleotide sequence ID" value="XM_033736203.1"/>
</dbReference>
<dbReference type="InterPro" id="IPR015915">
    <property type="entry name" value="Kelch-typ_b-propeller"/>
</dbReference>
<reference evidence="3" key="1">
    <citation type="journal article" date="2020" name="Stud. Mycol.">
        <title>101 Dothideomycetes genomes: a test case for predicting lifestyles and emergence of pathogens.</title>
        <authorList>
            <person name="Haridas S."/>
            <person name="Albert R."/>
            <person name="Binder M."/>
            <person name="Bloem J."/>
            <person name="Labutti K."/>
            <person name="Salamov A."/>
            <person name="Andreopoulos B."/>
            <person name="Baker S."/>
            <person name="Barry K."/>
            <person name="Bills G."/>
            <person name="Bluhm B."/>
            <person name="Cannon C."/>
            <person name="Castanera R."/>
            <person name="Culley D."/>
            <person name="Daum C."/>
            <person name="Ezra D."/>
            <person name="Gonzalez J."/>
            <person name="Henrissat B."/>
            <person name="Kuo A."/>
            <person name="Liang C."/>
            <person name="Lipzen A."/>
            <person name="Lutzoni F."/>
            <person name="Magnuson J."/>
            <person name="Mondo S."/>
            <person name="Nolan M."/>
            <person name="Ohm R."/>
            <person name="Pangilinan J."/>
            <person name="Park H.-J."/>
            <person name="Ramirez L."/>
            <person name="Alfaro M."/>
            <person name="Sun H."/>
            <person name="Tritt A."/>
            <person name="Yoshinaga Y."/>
            <person name="Zwiers L.-H."/>
            <person name="Turgeon B."/>
            <person name="Goodwin S."/>
            <person name="Spatafora J."/>
            <person name="Crous P."/>
            <person name="Grigoriev I."/>
        </authorList>
    </citation>
    <scope>NUCLEOTIDE SEQUENCE</scope>
    <source>
        <strain evidence="3">CBS 113389</strain>
    </source>
</reference>
<proteinExistence type="predicted"/>
<protein>
    <recommendedName>
        <fullName evidence="5">Galactose oxidase</fullName>
    </recommendedName>
</protein>
<evidence type="ECO:0008006" key="5">
    <source>
        <dbReference type="Google" id="ProtNLM"/>
    </source>
</evidence>
<organism evidence="3 4">
    <name type="scientific">Neohortaea acidophila</name>
    <dbReference type="NCBI Taxonomy" id="245834"/>
    <lineage>
        <taxon>Eukaryota</taxon>
        <taxon>Fungi</taxon>
        <taxon>Dikarya</taxon>
        <taxon>Ascomycota</taxon>
        <taxon>Pezizomycotina</taxon>
        <taxon>Dothideomycetes</taxon>
        <taxon>Dothideomycetidae</taxon>
        <taxon>Mycosphaerellales</taxon>
        <taxon>Teratosphaeriaceae</taxon>
        <taxon>Neohortaea</taxon>
    </lineage>
</organism>
<accession>A0A6A6PK17</accession>
<keyword evidence="2" id="KW-0408">Iron</keyword>